<accession>A0A9D1IG43</accession>
<dbReference type="GO" id="GO:0047429">
    <property type="term" value="F:nucleoside triphosphate diphosphatase activity"/>
    <property type="evidence" value="ECO:0007669"/>
    <property type="project" value="UniProtKB-EC"/>
</dbReference>
<keyword evidence="2 3" id="KW-0378">Hydrolase</keyword>
<comment type="similarity">
    <text evidence="3">Belongs to the Maf family. YhdE subfamily.</text>
</comment>
<protein>
    <recommendedName>
        <fullName evidence="3">dTTP/UTP pyrophosphatase</fullName>
        <shortName evidence="3">dTTPase/UTPase</shortName>
        <ecNumber evidence="3">3.6.1.9</ecNumber>
    </recommendedName>
    <alternativeName>
        <fullName evidence="3">Nucleoside triphosphate pyrophosphatase</fullName>
    </alternativeName>
    <alternativeName>
        <fullName evidence="3">Nucleotide pyrophosphatase</fullName>
        <shortName evidence="3">Nucleotide PPase</shortName>
    </alternativeName>
</protein>
<evidence type="ECO:0000256" key="1">
    <source>
        <dbReference type="ARBA" id="ARBA00001968"/>
    </source>
</evidence>
<comment type="catalytic activity">
    <reaction evidence="3">
        <text>dTTP + H2O = dTMP + diphosphate + H(+)</text>
        <dbReference type="Rhea" id="RHEA:28534"/>
        <dbReference type="ChEBI" id="CHEBI:15377"/>
        <dbReference type="ChEBI" id="CHEBI:15378"/>
        <dbReference type="ChEBI" id="CHEBI:33019"/>
        <dbReference type="ChEBI" id="CHEBI:37568"/>
        <dbReference type="ChEBI" id="CHEBI:63528"/>
        <dbReference type="EC" id="3.6.1.9"/>
    </reaction>
</comment>
<comment type="caution">
    <text evidence="3">Lacks conserved residue(s) required for the propagation of feature annotation.</text>
</comment>
<comment type="cofactor">
    <cofactor evidence="1 3">
        <name>a divalent metal cation</name>
        <dbReference type="ChEBI" id="CHEBI:60240"/>
    </cofactor>
</comment>
<proteinExistence type="inferred from homology"/>
<dbReference type="HAMAP" id="MF_00528">
    <property type="entry name" value="Maf"/>
    <property type="match status" value="1"/>
</dbReference>
<dbReference type="EC" id="3.6.1.9" evidence="3"/>
<dbReference type="GO" id="GO:0005737">
    <property type="term" value="C:cytoplasm"/>
    <property type="evidence" value="ECO:0007669"/>
    <property type="project" value="UniProtKB-SubCell"/>
</dbReference>
<dbReference type="GO" id="GO:0009117">
    <property type="term" value="P:nucleotide metabolic process"/>
    <property type="evidence" value="ECO:0007669"/>
    <property type="project" value="UniProtKB-KW"/>
</dbReference>
<comment type="function">
    <text evidence="3">Nucleoside triphosphate pyrophosphatase that hydrolyzes dTTP and UTP. May have a dual role in cell division arrest and in preventing the incorporation of modified nucleotides into cellular nucleic acids.</text>
</comment>
<dbReference type="CDD" id="cd00555">
    <property type="entry name" value="Maf"/>
    <property type="match status" value="1"/>
</dbReference>
<keyword evidence="3" id="KW-0963">Cytoplasm</keyword>
<dbReference type="InterPro" id="IPR003697">
    <property type="entry name" value="Maf-like"/>
</dbReference>
<dbReference type="Gene3D" id="3.90.950.10">
    <property type="match status" value="1"/>
</dbReference>
<dbReference type="AlphaFoldDB" id="A0A9D1IG43"/>
<comment type="caution">
    <text evidence="4">The sequence shown here is derived from an EMBL/GenBank/DDBJ whole genome shotgun (WGS) entry which is preliminary data.</text>
</comment>
<evidence type="ECO:0000313" key="4">
    <source>
        <dbReference type="EMBL" id="HIU36623.1"/>
    </source>
</evidence>
<comment type="subcellular location">
    <subcellularLocation>
        <location evidence="3">Cytoplasm</location>
    </subcellularLocation>
</comment>
<evidence type="ECO:0000256" key="2">
    <source>
        <dbReference type="ARBA" id="ARBA00022801"/>
    </source>
</evidence>
<evidence type="ECO:0000313" key="5">
    <source>
        <dbReference type="Proteomes" id="UP000824071"/>
    </source>
</evidence>
<feature type="site" description="Important for substrate specificity" evidence="3">
    <location>
        <position position="11"/>
    </location>
</feature>
<reference evidence="4" key="1">
    <citation type="submission" date="2020-10" db="EMBL/GenBank/DDBJ databases">
        <authorList>
            <person name="Gilroy R."/>
        </authorList>
    </citation>
    <scope>NUCLEOTIDE SEQUENCE</scope>
    <source>
        <strain evidence="4">ChiGjej1B1-19959</strain>
    </source>
</reference>
<dbReference type="PANTHER" id="PTHR43213:SF5">
    <property type="entry name" value="BIFUNCTIONAL DTTP_UTP PYROPHOSPHATASE_METHYLTRANSFERASE PROTEIN-RELATED"/>
    <property type="match status" value="1"/>
</dbReference>
<evidence type="ECO:0000256" key="3">
    <source>
        <dbReference type="HAMAP-Rule" id="MF_00528"/>
    </source>
</evidence>
<feature type="site" description="Important for substrate specificity" evidence="3">
    <location>
        <position position="150"/>
    </location>
</feature>
<dbReference type="Proteomes" id="UP000824071">
    <property type="component" value="Unassembled WGS sequence"/>
</dbReference>
<dbReference type="SUPFAM" id="SSF52972">
    <property type="entry name" value="ITPase-like"/>
    <property type="match status" value="1"/>
</dbReference>
<feature type="site" description="Important for substrate specificity" evidence="3">
    <location>
        <position position="68"/>
    </location>
</feature>
<sequence length="184" mass="19455">MILVLASASPRRADILKQGGFSFVTRVSGASEALPASLSPAAAVRRLAKRKGEAVDCGPGEVVLAADTVVVCAGQRLGKPQNETDAAGMLRLLSGRTHHVYTGVYITNGAQEVLFSERSAVTFFPLSEAEIDAYVRSGEAMDKAGAYAIQGRGALFVRRVAGDYLNIVGLPLARTARELQNFGF</sequence>
<name>A0A9D1IG43_9FIRM</name>
<dbReference type="NCBIfam" id="TIGR00172">
    <property type="entry name" value="maf"/>
    <property type="match status" value="1"/>
</dbReference>
<dbReference type="EMBL" id="DVMW01000049">
    <property type="protein sequence ID" value="HIU36623.1"/>
    <property type="molecule type" value="Genomic_DNA"/>
</dbReference>
<dbReference type="PANTHER" id="PTHR43213">
    <property type="entry name" value="BIFUNCTIONAL DTTP/UTP PYROPHOSPHATASE/METHYLTRANSFERASE PROTEIN-RELATED"/>
    <property type="match status" value="1"/>
</dbReference>
<dbReference type="PIRSF" id="PIRSF006305">
    <property type="entry name" value="Maf"/>
    <property type="match status" value="1"/>
</dbReference>
<gene>
    <name evidence="4" type="primary">maf</name>
    <name evidence="4" type="ORF">IAC53_08475</name>
</gene>
<feature type="active site" description="Proton acceptor" evidence="3">
    <location>
        <position position="67"/>
    </location>
</feature>
<organism evidence="4 5">
    <name type="scientific">Candidatus Fimenecus excrementigallinarum</name>
    <dbReference type="NCBI Taxonomy" id="2840816"/>
    <lineage>
        <taxon>Bacteria</taxon>
        <taxon>Bacillati</taxon>
        <taxon>Bacillota</taxon>
        <taxon>Clostridia</taxon>
        <taxon>Candidatus Fimenecus</taxon>
    </lineage>
</organism>
<dbReference type="Pfam" id="PF02545">
    <property type="entry name" value="Maf"/>
    <property type="match status" value="1"/>
</dbReference>
<keyword evidence="3" id="KW-0546">Nucleotide metabolism</keyword>
<comment type="catalytic activity">
    <reaction evidence="3">
        <text>UTP + H2O = UMP + diphosphate + H(+)</text>
        <dbReference type="Rhea" id="RHEA:29395"/>
        <dbReference type="ChEBI" id="CHEBI:15377"/>
        <dbReference type="ChEBI" id="CHEBI:15378"/>
        <dbReference type="ChEBI" id="CHEBI:33019"/>
        <dbReference type="ChEBI" id="CHEBI:46398"/>
        <dbReference type="ChEBI" id="CHEBI:57865"/>
        <dbReference type="EC" id="3.6.1.9"/>
    </reaction>
</comment>
<dbReference type="InterPro" id="IPR029001">
    <property type="entry name" value="ITPase-like_fam"/>
</dbReference>
<reference evidence="4" key="2">
    <citation type="journal article" date="2021" name="PeerJ">
        <title>Extensive microbial diversity within the chicken gut microbiome revealed by metagenomics and culture.</title>
        <authorList>
            <person name="Gilroy R."/>
            <person name="Ravi A."/>
            <person name="Getino M."/>
            <person name="Pursley I."/>
            <person name="Horton D.L."/>
            <person name="Alikhan N.F."/>
            <person name="Baker D."/>
            <person name="Gharbi K."/>
            <person name="Hall N."/>
            <person name="Watson M."/>
            <person name="Adriaenssens E.M."/>
            <person name="Foster-Nyarko E."/>
            <person name="Jarju S."/>
            <person name="Secka A."/>
            <person name="Antonio M."/>
            <person name="Oren A."/>
            <person name="Chaudhuri R.R."/>
            <person name="La Ragione R."/>
            <person name="Hildebrand F."/>
            <person name="Pallen M.J."/>
        </authorList>
    </citation>
    <scope>NUCLEOTIDE SEQUENCE</scope>
    <source>
        <strain evidence="4">ChiGjej1B1-19959</strain>
    </source>
</reference>